<keyword evidence="2" id="KW-1185">Reference proteome</keyword>
<gene>
    <name evidence="1" type="ORF">FXF65_03020</name>
</gene>
<dbReference type="OrthoDB" id="3296416at2"/>
<name>A0A5D0UNW6_9ACTN</name>
<organism evidence="1 2">
    <name type="scientific">Actinomadura syzygii</name>
    <dbReference type="NCBI Taxonomy" id="1427538"/>
    <lineage>
        <taxon>Bacteria</taxon>
        <taxon>Bacillati</taxon>
        <taxon>Actinomycetota</taxon>
        <taxon>Actinomycetes</taxon>
        <taxon>Streptosporangiales</taxon>
        <taxon>Thermomonosporaceae</taxon>
        <taxon>Actinomadura</taxon>
    </lineage>
</organism>
<dbReference type="EMBL" id="VSFF01000001">
    <property type="protein sequence ID" value="TYC18729.1"/>
    <property type="molecule type" value="Genomic_DNA"/>
</dbReference>
<dbReference type="RefSeq" id="WP_148348102.1">
    <property type="nucleotide sequence ID" value="NZ_JBHSBF010000019.1"/>
</dbReference>
<dbReference type="AlphaFoldDB" id="A0A5D0UNW6"/>
<accession>A0A5D0UNW6</accession>
<reference evidence="1 2" key="1">
    <citation type="submission" date="2019-08" db="EMBL/GenBank/DDBJ databases">
        <title>Actinomadura sp. nov. CYP1-5 isolated from mountain soil.</title>
        <authorList>
            <person name="Songsumanus A."/>
            <person name="Kuncharoen N."/>
            <person name="Kudo T."/>
            <person name="Yuki M."/>
            <person name="Igarashi Y."/>
            <person name="Tanasupawat S."/>
        </authorList>
    </citation>
    <scope>NUCLEOTIDE SEQUENCE [LARGE SCALE GENOMIC DNA]</scope>
    <source>
        <strain evidence="1 2">GKU157</strain>
    </source>
</reference>
<evidence type="ECO:0000313" key="1">
    <source>
        <dbReference type="EMBL" id="TYC18729.1"/>
    </source>
</evidence>
<protein>
    <submittedName>
        <fullName evidence="1">DUF397 domain-containing protein</fullName>
    </submittedName>
</protein>
<evidence type="ECO:0000313" key="2">
    <source>
        <dbReference type="Proteomes" id="UP000322634"/>
    </source>
</evidence>
<dbReference type="Proteomes" id="UP000322634">
    <property type="component" value="Unassembled WGS sequence"/>
</dbReference>
<comment type="caution">
    <text evidence="1">The sequence shown here is derived from an EMBL/GenBank/DDBJ whole genome shotgun (WGS) entry which is preliminary data.</text>
</comment>
<proteinExistence type="predicted"/>
<sequence length="87" mass="9522">MTTKKPTLDDLGLDPDTLDWKRSGTAEGAIEVAFSGEWTFLRTADGPVSVFDEHEWTCFLDGVRKGEFDHAAAPFRGATPEPPRGTP</sequence>